<dbReference type="PROSITE" id="PS50110">
    <property type="entry name" value="RESPONSE_REGULATORY"/>
    <property type="match status" value="1"/>
</dbReference>
<keyword evidence="5" id="KW-0597">Phosphoprotein</keyword>
<evidence type="ECO:0000256" key="5">
    <source>
        <dbReference type="PROSITE-ProRule" id="PRU00169"/>
    </source>
</evidence>
<dbReference type="AlphaFoldDB" id="A0A4R5NBZ0"/>
<dbReference type="Proteomes" id="UP000295681">
    <property type="component" value="Unassembled WGS sequence"/>
</dbReference>
<evidence type="ECO:0000259" key="7">
    <source>
        <dbReference type="PROSITE" id="PS50930"/>
    </source>
</evidence>
<evidence type="ECO:0000313" key="8">
    <source>
        <dbReference type="EMBL" id="TDG70121.1"/>
    </source>
</evidence>
<gene>
    <name evidence="8" type="ORF">C5L23_001645</name>
</gene>
<keyword evidence="9" id="KW-1185">Reference proteome</keyword>
<dbReference type="RefSeq" id="WP_010006874.1">
    <property type="nucleotide sequence ID" value="NZ_JAGYGP010000003.1"/>
</dbReference>
<evidence type="ECO:0000259" key="6">
    <source>
        <dbReference type="PROSITE" id="PS50110"/>
    </source>
</evidence>
<feature type="modified residue" description="4-aspartylphosphate" evidence="5">
    <location>
        <position position="56"/>
    </location>
</feature>
<dbReference type="InterPro" id="IPR046947">
    <property type="entry name" value="LytR-like"/>
</dbReference>
<protein>
    <recommendedName>
        <fullName evidence="10">Response regulatory domain-containing protein</fullName>
    </recommendedName>
</protein>
<dbReference type="PROSITE" id="PS50930">
    <property type="entry name" value="HTH_LYTTR"/>
    <property type="match status" value="1"/>
</dbReference>
<comment type="caution">
    <text evidence="8">The sequence shown here is derived from an EMBL/GenBank/DDBJ whole genome shotgun (WGS) entry which is preliminary data.</text>
</comment>
<evidence type="ECO:0000256" key="1">
    <source>
        <dbReference type="ARBA" id="ARBA00022490"/>
    </source>
</evidence>
<evidence type="ECO:0000256" key="4">
    <source>
        <dbReference type="ARBA" id="ARBA00037164"/>
    </source>
</evidence>
<dbReference type="Gene3D" id="2.40.50.1020">
    <property type="entry name" value="LytTr DNA-binding domain"/>
    <property type="match status" value="1"/>
</dbReference>
<dbReference type="SMART" id="SM00850">
    <property type="entry name" value="LytTR"/>
    <property type="match status" value="1"/>
</dbReference>
<dbReference type="PANTHER" id="PTHR37299:SF3">
    <property type="entry name" value="STAGE 0 SPORULATION PROTEIN A HOMOLOG"/>
    <property type="match status" value="1"/>
</dbReference>
<organism evidence="8 9">
    <name type="scientific">Leuconostoc fallax</name>
    <dbReference type="NCBI Taxonomy" id="1251"/>
    <lineage>
        <taxon>Bacteria</taxon>
        <taxon>Bacillati</taxon>
        <taxon>Bacillota</taxon>
        <taxon>Bacilli</taxon>
        <taxon>Lactobacillales</taxon>
        <taxon>Lactobacillaceae</taxon>
        <taxon>Leuconostoc</taxon>
    </lineage>
</organism>
<dbReference type="STRING" id="907931.GCA_000165675_01905"/>
<feature type="domain" description="Response regulatory" evidence="6">
    <location>
        <begin position="2"/>
        <end position="123"/>
    </location>
</feature>
<dbReference type="PANTHER" id="PTHR37299">
    <property type="entry name" value="TRANSCRIPTIONAL REGULATOR-RELATED"/>
    <property type="match status" value="1"/>
</dbReference>
<dbReference type="InterPro" id="IPR011006">
    <property type="entry name" value="CheY-like_superfamily"/>
</dbReference>
<dbReference type="InterPro" id="IPR007492">
    <property type="entry name" value="LytTR_DNA-bd_dom"/>
</dbReference>
<evidence type="ECO:0000313" key="9">
    <source>
        <dbReference type="Proteomes" id="UP000295681"/>
    </source>
</evidence>
<evidence type="ECO:0008006" key="10">
    <source>
        <dbReference type="Google" id="ProtNLM"/>
    </source>
</evidence>
<sequence>MNIYLLEDNLQQQKRIQYLIEHTEYAAPLTLNRFDNPSALLKALKNEAKPTIVLLDLEIKDIVHAGLSTAKAIRQYDSQSQIIIVTTHQELAIETYRYQIGVLDFIDKSGPESNFKQQLNEAISVALNHLELMSQREPVWLHLTQHPHLKFDLNDILYIASIPNSHNIEIHTTTRIYQLRANLKDCCQLHDDLLRVHAGYIINKYHAHYYNTQNKTMLMSNQDEVPVSRRYTKMAKSI</sequence>
<accession>A0A4R5NBZ0</accession>
<dbReference type="Gene3D" id="3.40.50.2300">
    <property type="match status" value="1"/>
</dbReference>
<dbReference type="SMART" id="SM00448">
    <property type="entry name" value="REC"/>
    <property type="match status" value="1"/>
</dbReference>
<name>A0A4R5NBZ0_9LACO</name>
<dbReference type="EMBL" id="PUFI01000002">
    <property type="protein sequence ID" value="TDG70121.1"/>
    <property type="molecule type" value="Genomic_DNA"/>
</dbReference>
<reference evidence="8 9" key="1">
    <citation type="journal article" date="2019" name="Appl. Microbiol. Biotechnol.">
        <title>Uncovering carbohydrate metabolism through a genotype-phenotype association study of 56 lactic acid bacteria genomes.</title>
        <authorList>
            <person name="Buron-Moles G."/>
            <person name="Chailyan A."/>
            <person name="Dolejs I."/>
            <person name="Forster J."/>
            <person name="Miks M.H."/>
        </authorList>
    </citation>
    <scope>NUCLEOTIDE SEQUENCE [LARGE SCALE GENOMIC DNA]</scope>
    <source>
        <strain evidence="8 9">ATCC 700006</strain>
    </source>
</reference>
<dbReference type="SUPFAM" id="SSF52172">
    <property type="entry name" value="CheY-like"/>
    <property type="match status" value="1"/>
</dbReference>
<dbReference type="Pfam" id="PF00072">
    <property type="entry name" value="Response_reg"/>
    <property type="match status" value="1"/>
</dbReference>
<dbReference type="GO" id="GO:0000156">
    <property type="term" value="F:phosphorelay response regulator activity"/>
    <property type="evidence" value="ECO:0007669"/>
    <property type="project" value="InterPro"/>
</dbReference>
<proteinExistence type="predicted"/>
<keyword evidence="1" id="KW-0963">Cytoplasm</keyword>
<evidence type="ECO:0000256" key="2">
    <source>
        <dbReference type="ARBA" id="ARBA00023012"/>
    </source>
</evidence>
<keyword evidence="2" id="KW-0902">Two-component regulatory system</keyword>
<dbReference type="GO" id="GO:0003677">
    <property type="term" value="F:DNA binding"/>
    <property type="evidence" value="ECO:0007669"/>
    <property type="project" value="InterPro"/>
</dbReference>
<comment type="function">
    <text evidence="4">Required for high-level post-exponential phase expression of a series of secreted proteins.</text>
</comment>
<dbReference type="InterPro" id="IPR001789">
    <property type="entry name" value="Sig_transdc_resp-reg_receiver"/>
</dbReference>
<feature type="domain" description="HTH LytTR-type" evidence="7">
    <location>
        <begin position="150"/>
        <end position="238"/>
    </location>
</feature>
<keyword evidence="3" id="KW-0010">Activator</keyword>
<evidence type="ECO:0000256" key="3">
    <source>
        <dbReference type="ARBA" id="ARBA00023159"/>
    </source>
</evidence>
<dbReference type="Pfam" id="PF04397">
    <property type="entry name" value="LytTR"/>
    <property type="match status" value="1"/>
</dbReference>